<protein>
    <submittedName>
        <fullName evidence="1">Uncharacterized protein</fullName>
    </submittedName>
</protein>
<gene>
    <name evidence="1" type="ORF">METZ01_LOCUS152325</name>
</gene>
<organism evidence="1">
    <name type="scientific">marine metagenome</name>
    <dbReference type="NCBI Taxonomy" id="408172"/>
    <lineage>
        <taxon>unclassified sequences</taxon>
        <taxon>metagenomes</taxon>
        <taxon>ecological metagenomes</taxon>
    </lineage>
</organism>
<proteinExistence type="predicted"/>
<reference evidence="1" key="1">
    <citation type="submission" date="2018-05" db="EMBL/GenBank/DDBJ databases">
        <authorList>
            <person name="Lanie J.A."/>
            <person name="Ng W.-L."/>
            <person name="Kazmierczak K.M."/>
            <person name="Andrzejewski T.M."/>
            <person name="Davidsen T.M."/>
            <person name="Wayne K.J."/>
            <person name="Tettelin H."/>
            <person name="Glass J.I."/>
            <person name="Rusch D."/>
            <person name="Podicherti R."/>
            <person name="Tsui H.-C.T."/>
            <person name="Winkler M.E."/>
        </authorList>
    </citation>
    <scope>NUCLEOTIDE SEQUENCE</scope>
</reference>
<evidence type="ECO:0000313" key="1">
    <source>
        <dbReference type="EMBL" id="SVA99471.1"/>
    </source>
</evidence>
<sequence>MKKLNNIFSLFLILWMSVFTQISTSHIGHGHELISPEASLCADNCEIESHSNAGNECELFFAKRLIENDGYNTITNTLPIEFDENQRWVANKSFYIALDNNVYLVRGPPII</sequence>
<dbReference type="AlphaFoldDB" id="A0A382ADX0"/>
<name>A0A382ADX0_9ZZZZ</name>
<accession>A0A382ADX0</accession>
<dbReference type="EMBL" id="UINC01024901">
    <property type="protein sequence ID" value="SVA99471.1"/>
    <property type="molecule type" value="Genomic_DNA"/>
</dbReference>